<dbReference type="SMART" id="SM00563">
    <property type="entry name" value="PlsC"/>
    <property type="match status" value="1"/>
</dbReference>
<dbReference type="PANTHER" id="PTHR10434:SF65">
    <property type="entry name" value="1-ACYL-SN-GLYCEROL-3-PHOSPHATE ACYLTRANSFERASE ALPHA"/>
    <property type="match status" value="1"/>
</dbReference>
<evidence type="ECO:0000256" key="5">
    <source>
        <dbReference type="SAM" id="Phobius"/>
    </source>
</evidence>
<evidence type="ECO:0000259" key="6">
    <source>
        <dbReference type="SMART" id="SM00563"/>
    </source>
</evidence>
<dbReference type="AlphaFoldDB" id="A0AA35JYV5"/>
<dbReference type="GO" id="GO:0003841">
    <property type="term" value="F:1-acylglycerol-3-phosphate O-acyltransferase activity"/>
    <property type="evidence" value="ECO:0007669"/>
    <property type="project" value="UniProtKB-EC"/>
</dbReference>
<dbReference type="EMBL" id="OX395127">
    <property type="protein sequence ID" value="CAI5767749.1"/>
    <property type="molecule type" value="Genomic_DNA"/>
</dbReference>
<proteinExistence type="predicted"/>
<dbReference type="GO" id="GO:0006654">
    <property type="term" value="P:phosphatidic acid biosynthetic process"/>
    <property type="evidence" value="ECO:0007669"/>
    <property type="project" value="TreeGrafter"/>
</dbReference>
<feature type="domain" description="Phospholipid/glycerol acyltransferase" evidence="6">
    <location>
        <begin position="93"/>
        <end position="209"/>
    </location>
</feature>
<evidence type="ECO:0000256" key="4">
    <source>
        <dbReference type="ARBA" id="ARBA00023315"/>
    </source>
</evidence>
<dbReference type="CDD" id="cd07989">
    <property type="entry name" value="LPLAT_AGPAT-like"/>
    <property type="match status" value="1"/>
</dbReference>
<dbReference type="Proteomes" id="UP001178461">
    <property type="component" value="Chromosome 2"/>
</dbReference>
<accession>A0AA35JYV5</accession>
<comment type="pathway">
    <text evidence="1">Phospholipid metabolism; CDP-diacylglycerol biosynthesis; CDP-diacylglycerol from sn-glycerol 3-phosphate: step 2/3.</text>
</comment>
<keyword evidence="4 7" id="KW-0012">Acyltransferase</keyword>
<feature type="transmembrane region" description="Helical" evidence="5">
    <location>
        <begin position="29"/>
        <end position="53"/>
    </location>
</feature>
<dbReference type="PANTHER" id="PTHR10434">
    <property type="entry name" value="1-ACYL-SN-GLYCEROL-3-PHOSPHATE ACYLTRANSFERASE"/>
    <property type="match status" value="1"/>
</dbReference>
<dbReference type="SUPFAM" id="SSF69593">
    <property type="entry name" value="Glycerol-3-phosphate (1)-acyltransferase"/>
    <property type="match status" value="1"/>
</dbReference>
<sequence length="284" mass="32073">MAQSLGLANIFLFIFAGLLLYHYSNTFRYYFRVCFLNIWMFNMTSLALPVIALRGRSVANVRVLRFALLPAKYFLGIKFKVQGAQNLNLKVPYVVVANQQCNVDILAMLQILPERSTFIVKREILHFLTVGLACWLSGFIFVDRRNRETSANSISEAADAMVRDNLRICMFPEGTRDIDSAGLLSSRNEAFLLAVEAQVPVIPVVISSYRTFFNERIKKFTSGEVTIQILPPMKTEGLSAADVREFADRVRETMLPIFHEISALKQEGVTEEDADQAANRQVSS</sequence>
<evidence type="ECO:0000313" key="8">
    <source>
        <dbReference type="Proteomes" id="UP001178461"/>
    </source>
</evidence>
<keyword evidence="5" id="KW-1133">Transmembrane helix</keyword>
<evidence type="ECO:0000256" key="3">
    <source>
        <dbReference type="ARBA" id="ARBA00022679"/>
    </source>
</evidence>
<keyword evidence="8" id="KW-1185">Reference proteome</keyword>
<dbReference type="EC" id="2.3.1.51" evidence="2"/>
<gene>
    <name evidence="7" type="ORF">PODLI_1B026973</name>
</gene>
<feature type="transmembrane region" description="Helical" evidence="5">
    <location>
        <begin position="7"/>
        <end position="23"/>
    </location>
</feature>
<evidence type="ECO:0000256" key="2">
    <source>
        <dbReference type="ARBA" id="ARBA00013211"/>
    </source>
</evidence>
<evidence type="ECO:0000313" key="7">
    <source>
        <dbReference type="EMBL" id="CAI5767749.1"/>
    </source>
</evidence>
<organism evidence="7 8">
    <name type="scientific">Podarcis lilfordi</name>
    <name type="common">Lilford's wall lizard</name>
    <dbReference type="NCBI Taxonomy" id="74358"/>
    <lineage>
        <taxon>Eukaryota</taxon>
        <taxon>Metazoa</taxon>
        <taxon>Chordata</taxon>
        <taxon>Craniata</taxon>
        <taxon>Vertebrata</taxon>
        <taxon>Euteleostomi</taxon>
        <taxon>Lepidosauria</taxon>
        <taxon>Squamata</taxon>
        <taxon>Bifurcata</taxon>
        <taxon>Unidentata</taxon>
        <taxon>Episquamata</taxon>
        <taxon>Laterata</taxon>
        <taxon>Lacertibaenia</taxon>
        <taxon>Lacertidae</taxon>
        <taxon>Podarcis</taxon>
    </lineage>
</organism>
<dbReference type="InterPro" id="IPR002123">
    <property type="entry name" value="Plipid/glycerol_acylTrfase"/>
</dbReference>
<dbReference type="Pfam" id="PF01553">
    <property type="entry name" value="Acyltransferase"/>
    <property type="match status" value="1"/>
</dbReference>
<keyword evidence="5" id="KW-0812">Transmembrane</keyword>
<keyword evidence="5" id="KW-0472">Membrane</keyword>
<evidence type="ECO:0000256" key="1">
    <source>
        <dbReference type="ARBA" id="ARBA00004728"/>
    </source>
</evidence>
<name>A0AA35JYV5_9SAUR</name>
<reference evidence="7" key="1">
    <citation type="submission" date="2022-12" db="EMBL/GenBank/DDBJ databases">
        <authorList>
            <person name="Alioto T."/>
            <person name="Alioto T."/>
            <person name="Gomez Garrido J."/>
        </authorList>
    </citation>
    <scope>NUCLEOTIDE SEQUENCE</scope>
</reference>
<protein>
    <recommendedName>
        <fullName evidence="2">1-acylglycerol-3-phosphate O-acyltransferase</fullName>
        <ecNumber evidence="2">2.3.1.51</ecNumber>
    </recommendedName>
</protein>
<feature type="transmembrane region" description="Helical" evidence="5">
    <location>
        <begin position="124"/>
        <end position="142"/>
    </location>
</feature>
<keyword evidence="3" id="KW-0808">Transferase</keyword>
<dbReference type="GO" id="GO:0005783">
    <property type="term" value="C:endoplasmic reticulum"/>
    <property type="evidence" value="ECO:0007669"/>
    <property type="project" value="TreeGrafter"/>
</dbReference>